<dbReference type="Proteomes" id="UP000050326">
    <property type="component" value="Unassembled WGS sequence"/>
</dbReference>
<protein>
    <recommendedName>
        <fullName evidence="4">Transmembrane protein</fullName>
    </recommendedName>
</protein>
<keyword evidence="3" id="KW-1185">Reference proteome</keyword>
<dbReference type="PATRIC" id="fig|36849.3.peg.1230"/>
<keyword evidence="1" id="KW-0472">Membrane</keyword>
<keyword evidence="1" id="KW-1133">Transmembrane helix</keyword>
<feature type="transmembrane region" description="Helical" evidence="1">
    <location>
        <begin position="451"/>
        <end position="470"/>
    </location>
</feature>
<dbReference type="EMBL" id="LKET01000026">
    <property type="protein sequence ID" value="KPU45259.1"/>
    <property type="molecule type" value="Genomic_DNA"/>
</dbReference>
<evidence type="ECO:0000256" key="1">
    <source>
        <dbReference type="SAM" id="Phobius"/>
    </source>
</evidence>
<proteinExistence type="predicted"/>
<evidence type="ECO:0000313" key="3">
    <source>
        <dbReference type="Proteomes" id="UP000050326"/>
    </source>
</evidence>
<feature type="transmembrane region" description="Helical" evidence="1">
    <location>
        <begin position="104"/>
        <end position="123"/>
    </location>
</feature>
<sequence length="488" mass="56608">MSKYMKPSIFAVILLILISGYALFCQPLIGLADNGDFFRIIASNGLKHEQNRDVNDFFGYFNYKYDKLQYYNELEGKIKSTHNIILRLSIAIDDIFTNDEKFDIRFQAAICLIVLAFSIYWMVEIAEAMTQNKKLQYFFALMAVVIFGDIGYTSYFNSFYGEAIAYPFFLLSISALLKFILKDGMKIRYILTFFMATFIFIGSKNQLAPNGIIACILLITLLFFRIEINKKILAVAFGFILLVSTLVFYIVIDDSIYLVNKYHMMTRGIMLFEPDVQQVTEESGLNGQYSLMAETIYFDRTPAIDPKDEILIKDFYSQYNIATVTMYYFTHPKAFSKMMELGWKNSFTVRPEVLGNYTRSSGRDFGERTSFFTVWSYFKDNYIPHTSGLIYIIFTIYVALSINRILKYRQKGRRVIDHCFEAVMVYIFLTGFSQILVSFIGAGDADLKKHLFMTTVSLDILFYFNLIYAISIFHKKSSRKEAVYGRKT</sequence>
<feature type="transmembrane region" description="Helical" evidence="1">
    <location>
        <begin position="209"/>
        <end position="226"/>
    </location>
</feature>
<dbReference type="STRING" id="36849.OXPF_11510"/>
<feature type="transmembrane region" description="Helical" evidence="1">
    <location>
        <begin position="423"/>
        <end position="445"/>
    </location>
</feature>
<evidence type="ECO:0008006" key="4">
    <source>
        <dbReference type="Google" id="ProtNLM"/>
    </source>
</evidence>
<feature type="transmembrane region" description="Helical" evidence="1">
    <location>
        <begin position="382"/>
        <end position="402"/>
    </location>
</feature>
<name>A0A0P8W9D2_9CLOT</name>
<accession>A0A0P8W9D2</accession>
<feature type="transmembrane region" description="Helical" evidence="1">
    <location>
        <begin position="135"/>
        <end position="157"/>
    </location>
</feature>
<dbReference type="OrthoDB" id="129479at2"/>
<dbReference type="RefSeq" id="WP_054874249.1">
    <property type="nucleotide sequence ID" value="NZ_LKET01000026.1"/>
</dbReference>
<keyword evidence="1" id="KW-0812">Transmembrane</keyword>
<feature type="transmembrane region" description="Helical" evidence="1">
    <location>
        <begin position="163"/>
        <end position="180"/>
    </location>
</feature>
<feature type="transmembrane region" description="Helical" evidence="1">
    <location>
        <begin position="187"/>
        <end position="203"/>
    </location>
</feature>
<gene>
    <name evidence="2" type="ORF">OXPF_11510</name>
</gene>
<reference evidence="2 3" key="1">
    <citation type="submission" date="2015-09" db="EMBL/GenBank/DDBJ databases">
        <title>Genome sequence of Oxobacter pfennigii DSM 3222.</title>
        <authorList>
            <person name="Poehlein A."/>
            <person name="Bengelsdorf F.R."/>
            <person name="Schiel-Bengelsdorf B."/>
            <person name="Duerre P."/>
            <person name="Daniel R."/>
        </authorList>
    </citation>
    <scope>NUCLEOTIDE SEQUENCE [LARGE SCALE GENOMIC DNA]</scope>
    <source>
        <strain evidence="2 3">DSM 3222</strain>
    </source>
</reference>
<dbReference type="AlphaFoldDB" id="A0A0P8W9D2"/>
<organism evidence="2 3">
    <name type="scientific">Oxobacter pfennigii</name>
    <dbReference type="NCBI Taxonomy" id="36849"/>
    <lineage>
        <taxon>Bacteria</taxon>
        <taxon>Bacillati</taxon>
        <taxon>Bacillota</taxon>
        <taxon>Clostridia</taxon>
        <taxon>Eubacteriales</taxon>
        <taxon>Clostridiaceae</taxon>
        <taxon>Oxobacter</taxon>
    </lineage>
</organism>
<evidence type="ECO:0000313" key="2">
    <source>
        <dbReference type="EMBL" id="KPU45259.1"/>
    </source>
</evidence>
<comment type="caution">
    <text evidence="2">The sequence shown here is derived from an EMBL/GenBank/DDBJ whole genome shotgun (WGS) entry which is preliminary data.</text>
</comment>
<feature type="transmembrane region" description="Helical" evidence="1">
    <location>
        <begin position="233"/>
        <end position="252"/>
    </location>
</feature>